<feature type="compositionally biased region" description="Gly residues" evidence="1">
    <location>
        <begin position="272"/>
        <end position="281"/>
    </location>
</feature>
<feature type="compositionally biased region" description="Basic residues" evidence="1">
    <location>
        <begin position="1"/>
        <end position="14"/>
    </location>
</feature>
<evidence type="ECO:0000313" key="4">
    <source>
        <dbReference type="EMBL" id="KAG8466554.1"/>
    </source>
</evidence>
<dbReference type="GO" id="GO:0005737">
    <property type="term" value="C:cytoplasm"/>
    <property type="evidence" value="ECO:0007669"/>
    <property type="project" value="TreeGrafter"/>
</dbReference>
<dbReference type="OMA" id="DSRHYCF"/>
<dbReference type="GO" id="GO:0070475">
    <property type="term" value="P:rRNA base methylation"/>
    <property type="evidence" value="ECO:0007669"/>
    <property type="project" value="InterPro"/>
</dbReference>
<keyword evidence="5" id="KW-1185">Reference proteome</keyword>
<feature type="domain" description="25S rRNA (uridine-N(3))-methyltransferase BMT5-like" evidence="2">
    <location>
        <begin position="45"/>
        <end position="223"/>
    </location>
</feature>
<name>A0A7R9YHX1_DIALT</name>
<reference evidence="4" key="2">
    <citation type="submission" date="2021-05" db="EMBL/GenBank/DDBJ databases">
        <title>The genome of the haptophyte Pavlova lutheri (Diacronema luteri, Pavlovales) - a model for lipid biosynthesis in eukaryotic algae.</title>
        <authorList>
            <person name="Hulatt C.J."/>
            <person name="Posewitz M.C."/>
        </authorList>
    </citation>
    <scope>NUCLEOTIDE SEQUENCE</scope>
    <source>
        <strain evidence="4">NIVA-4/92</strain>
    </source>
</reference>
<gene>
    <name evidence="4" type="ORF">KFE25_007933</name>
    <name evidence="3" type="ORF">PLUT1463_LOCUS3619</name>
</gene>
<dbReference type="Pfam" id="PF10354">
    <property type="entry name" value="BMT5-like"/>
    <property type="match status" value="1"/>
</dbReference>
<reference evidence="3" key="1">
    <citation type="submission" date="2021-01" db="EMBL/GenBank/DDBJ databases">
        <authorList>
            <person name="Corre E."/>
            <person name="Pelletier E."/>
            <person name="Niang G."/>
            <person name="Scheremetjew M."/>
            <person name="Finn R."/>
            <person name="Kale V."/>
            <person name="Holt S."/>
            <person name="Cochrane G."/>
            <person name="Meng A."/>
            <person name="Brown T."/>
            <person name="Cohen L."/>
        </authorList>
    </citation>
    <scope>NUCLEOTIDE SEQUENCE</scope>
    <source>
        <strain evidence="3">RCC1537</strain>
    </source>
</reference>
<dbReference type="AlphaFoldDB" id="A0A7R9YHX1"/>
<dbReference type="OrthoDB" id="273345at2759"/>
<dbReference type="PANTHER" id="PTHR11538">
    <property type="entry name" value="PHENYLALANYL-TRNA SYNTHETASE"/>
    <property type="match status" value="1"/>
</dbReference>
<dbReference type="PANTHER" id="PTHR11538:SF26">
    <property type="entry name" value="FERREDOXIN-FOLD ANTICODON-BINDING DOMAIN-CONTAINING PROTEIN 1"/>
    <property type="match status" value="1"/>
</dbReference>
<evidence type="ECO:0000259" key="2">
    <source>
        <dbReference type="Pfam" id="PF10354"/>
    </source>
</evidence>
<dbReference type="EMBL" id="HBEB01005605">
    <property type="protein sequence ID" value="CAD8269305.1"/>
    <property type="molecule type" value="Transcribed_RNA"/>
</dbReference>
<dbReference type="EMBL" id="JAGTXO010000007">
    <property type="protein sequence ID" value="KAG8466554.1"/>
    <property type="molecule type" value="Genomic_DNA"/>
</dbReference>
<dbReference type="InterPro" id="IPR019446">
    <property type="entry name" value="BMT5-like"/>
</dbReference>
<accession>A0A7R9YHX1</accession>
<dbReference type="Proteomes" id="UP000751190">
    <property type="component" value="Unassembled WGS sequence"/>
</dbReference>
<proteinExistence type="predicted"/>
<feature type="compositionally biased region" description="Basic and acidic residues" evidence="1">
    <location>
        <begin position="258"/>
        <end position="269"/>
    </location>
</feature>
<dbReference type="GO" id="GO:0070042">
    <property type="term" value="F:rRNA (uridine-N3-)-methyltransferase activity"/>
    <property type="evidence" value="ECO:0007669"/>
    <property type="project" value="InterPro"/>
</dbReference>
<evidence type="ECO:0000313" key="5">
    <source>
        <dbReference type="Proteomes" id="UP000751190"/>
    </source>
</evidence>
<organism evidence="3">
    <name type="scientific">Diacronema lutheri</name>
    <name type="common">Unicellular marine alga</name>
    <name type="synonym">Monochrysis lutheri</name>
    <dbReference type="NCBI Taxonomy" id="2081491"/>
    <lineage>
        <taxon>Eukaryota</taxon>
        <taxon>Haptista</taxon>
        <taxon>Haptophyta</taxon>
        <taxon>Pavlovophyceae</taxon>
        <taxon>Pavlovales</taxon>
        <taxon>Pavlovaceae</taxon>
        <taxon>Diacronema</taxon>
    </lineage>
</organism>
<protein>
    <recommendedName>
        <fullName evidence="2">25S rRNA (uridine-N(3))-methyltransferase BMT5-like domain-containing protein</fullName>
    </recommendedName>
</protein>
<evidence type="ECO:0000313" key="3">
    <source>
        <dbReference type="EMBL" id="CAD8269305.1"/>
    </source>
</evidence>
<feature type="region of interest" description="Disordered" evidence="1">
    <location>
        <begin position="258"/>
        <end position="281"/>
    </location>
</feature>
<feature type="region of interest" description="Disordered" evidence="1">
    <location>
        <begin position="1"/>
        <end position="21"/>
    </location>
</feature>
<evidence type="ECO:0000256" key="1">
    <source>
        <dbReference type="SAM" id="MobiDB-lite"/>
    </source>
</evidence>
<sequence length="281" mass="30393">MSKRKGAKRRRLAAARRSPGVLKTGEQRRVFAEAEMPYHAGSTVLVLGDGDFSWSRALARLRGAAGDGGAGLIVTAFDSMEDARRKYGDACAANADELQRSGARVLYGVDATAVDSCASLCEWRSACRFVVFNFPHAGAGIKDERQNAEHHRRLIRRTLRAARAMLAPRTSTAGAGEAHVTLRRGRPYSQWGVPSLADGLLGLRFAREVPFDPALYPGYEHRRTRGLAASRPDAAESWQPNSAVAKGEGSVTYCFERREQAEHEQRAERLSPGGGGGGGTV</sequence>